<feature type="transmembrane region" description="Helical" evidence="1">
    <location>
        <begin position="66"/>
        <end position="84"/>
    </location>
</feature>
<dbReference type="PANTHER" id="PTHR35337">
    <property type="entry name" value="SLR1478 PROTEIN"/>
    <property type="match status" value="1"/>
</dbReference>
<dbReference type="EMBL" id="LN999010">
    <property type="protein sequence ID" value="CUX77087.1"/>
    <property type="molecule type" value="Genomic_DNA"/>
</dbReference>
<evidence type="ECO:0000313" key="2">
    <source>
        <dbReference type="EMBL" id="CUX77087.1"/>
    </source>
</evidence>
<dbReference type="AlphaFoldDB" id="A0A160VQG5"/>
<accession>A0A160VQG5</accession>
<dbReference type="PANTHER" id="PTHR35337:SF1">
    <property type="entry name" value="SLR1478 PROTEIN"/>
    <property type="match status" value="1"/>
</dbReference>
<dbReference type="KEGG" id="tch:CHITON_0308"/>
<reference evidence="3" key="1">
    <citation type="submission" date="2016-01" db="EMBL/GenBank/DDBJ databases">
        <authorList>
            <person name="Vorgias C.E."/>
        </authorList>
    </citation>
    <scope>NUCLEOTIDE SEQUENCE [LARGE SCALE GENOMIC DNA]</scope>
</reference>
<keyword evidence="1" id="KW-1133">Transmembrane helix</keyword>
<sequence>MILGSAVKTTATQIGLLRTLLILPHGIFEIPGMIIAGAAGLKIPYEILRYALGRKEEIITGEDAKEFFKLVMISIVLIFIAAIVESTITLKMAKNLGD</sequence>
<dbReference type="Proteomes" id="UP000093069">
    <property type="component" value="Chromosome I"/>
</dbReference>
<keyword evidence="1" id="KW-0472">Membrane</keyword>
<evidence type="ECO:0000313" key="3">
    <source>
        <dbReference type="Proteomes" id="UP000093069"/>
    </source>
</evidence>
<dbReference type="InterPro" id="IPR002798">
    <property type="entry name" value="SpoIIM-like"/>
</dbReference>
<gene>
    <name evidence="2" type="ORF">CHITON_0308</name>
</gene>
<proteinExistence type="predicted"/>
<dbReference type="Pfam" id="PF01944">
    <property type="entry name" value="SpoIIM"/>
    <property type="match status" value="1"/>
</dbReference>
<evidence type="ECO:0000256" key="1">
    <source>
        <dbReference type="SAM" id="Phobius"/>
    </source>
</evidence>
<name>A0A160VQG5_9EURY</name>
<protein>
    <submittedName>
        <fullName evidence="2">Uncharacterized protein MJ0793</fullName>
    </submittedName>
</protein>
<keyword evidence="1" id="KW-0812">Transmembrane</keyword>
<organism evidence="2 3">
    <name type="scientific">Thermococcus chitonophagus</name>
    <dbReference type="NCBI Taxonomy" id="54262"/>
    <lineage>
        <taxon>Archaea</taxon>
        <taxon>Methanobacteriati</taxon>
        <taxon>Methanobacteriota</taxon>
        <taxon>Thermococci</taxon>
        <taxon>Thermococcales</taxon>
        <taxon>Thermococcaceae</taxon>
        <taxon>Thermococcus</taxon>
    </lineage>
</organism>